<gene>
    <name evidence="2" type="ORF">GCM10023090_08210</name>
</gene>
<evidence type="ECO:0008006" key="4">
    <source>
        <dbReference type="Google" id="ProtNLM"/>
    </source>
</evidence>
<keyword evidence="3" id="KW-1185">Reference proteome</keyword>
<comment type="caution">
    <text evidence="2">The sequence shown here is derived from an EMBL/GenBank/DDBJ whole genome shotgun (WGS) entry which is preliminary data.</text>
</comment>
<dbReference type="Proteomes" id="UP001501788">
    <property type="component" value="Unassembled WGS sequence"/>
</dbReference>
<proteinExistence type="predicted"/>
<reference evidence="3" key="1">
    <citation type="journal article" date="2019" name="Int. J. Syst. Evol. Microbiol.">
        <title>The Global Catalogue of Microorganisms (GCM) 10K type strain sequencing project: providing services to taxonomists for standard genome sequencing and annotation.</title>
        <authorList>
            <consortium name="The Broad Institute Genomics Platform"/>
            <consortium name="The Broad Institute Genome Sequencing Center for Infectious Disease"/>
            <person name="Wu L."/>
            <person name="Ma J."/>
        </authorList>
    </citation>
    <scope>NUCLEOTIDE SEQUENCE [LARGE SCALE GENOMIC DNA]</scope>
    <source>
        <strain evidence="3">JCM 31890</strain>
    </source>
</reference>
<name>A0ABP8L1X4_9BURK</name>
<feature type="transmembrane region" description="Helical" evidence="1">
    <location>
        <begin position="204"/>
        <end position="224"/>
    </location>
</feature>
<sequence length="535" mass="58058">MLPGFWGRAPWKSADIAAFGYMQAIAENRTSWWAPTLAGLPPETEGLLPYWLGAWALRIAPESWSAEWVVRWPFLGLLALTLCATWYGVYHLARAPSAQPVAFAFGGEAPPTDYARTMADSALLALIACLGLAQLSHETTSYLSQLAFVALAFYGAAVLPQSALRGLIALSAGLPGIVLSGAPTVGLLVGLGALWMAALAPRRWTVMSCMLGLLIACAALGWSGQLFAWRTVLPGGSEGKDWESLLRLLVWFGWPAWPLALWTLWRWRTQLGAPAQYPHIALPLWFTLVGLGATLTTLPADRALLLGLPSMAALAAFALPTLRRSVAALIDWFTLLFFSVSAITIWVIWVAMQTGVPAKPAANVAKLAPGFEPQFSGVALGVALAATMAWCALVWWRAARDRAVLWKSLVLPASGATLGWLLLLTLWLPLLDFARSYQPQMQAIGALLAPQSGCVHPIGLSRSQIAAIEYHLDRTVMTPTPDADCPWALADRNLWQQMLQTDRTPVAANWSQIAVVPRPTDKTDHIVVLRRVSPR</sequence>
<organism evidence="2 3">
    <name type="scientific">Acidovorax lacteus</name>
    <dbReference type="NCBI Taxonomy" id="1924988"/>
    <lineage>
        <taxon>Bacteria</taxon>
        <taxon>Pseudomonadati</taxon>
        <taxon>Pseudomonadota</taxon>
        <taxon>Betaproteobacteria</taxon>
        <taxon>Burkholderiales</taxon>
        <taxon>Comamonadaceae</taxon>
        <taxon>Acidovorax</taxon>
    </lineage>
</organism>
<accession>A0ABP8L1X4</accession>
<feature type="transmembrane region" description="Helical" evidence="1">
    <location>
        <begin position="176"/>
        <end position="197"/>
    </location>
</feature>
<keyword evidence="1" id="KW-0812">Transmembrane</keyword>
<feature type="transmembrane region" description="Helical" evidence="1">
    <location>
        <begin position="244"/>
        <end position="265"/>
    </location>
</feature>
<keyword evidence="1" id="KW-1133">Transmembrane helix</keyword>
<protein>
    <recommendedName>
        <fullName evidence="4">Glycosyltransferase</fullName>
    </recommendedName>
</protein>
<feature type="transmembrane region" description="Helical" evidence="1">
    <location>
        <begin position="375"/>
        <end position="396"/>
    </location>
</feature>
<feature type="transmembrane region" description="Helical" evidence="1">
    <location>
        <begin position="145"/>
        <end position="164"/>
    </location>
</feature>
<evidence type="ECO:0000313" key="2">
    <source>
        <dbReference type="EMBL" id="GAA4420520.1"/>
    </source>
</evidence>
<feature type="transmembrane region" description="Helical" evidence="1">
    <location>
        <begin position="304"/>
        <end position="322"/>
    </location>
</feature>
<keyword evidence="1" id="KW-0472">Membrane</keyword>
<dbReference type="EMBL" id="BAABEX010000007">
    <property type="protein sequence ID" value="GAA4420520.1"/>
    <property type="molecule type" value="Genomic_DNA"/>
</dbReference>
<feature type="transmembrane region" description="Helical" evidence="1">
    <location>
        <begin position="408"/>
        <end position="430"/>
    </location>
</feature>
<feature type="transmembrane region" description="Helical" evidence="1">
    <location>
        <begin position="329"/>
        <end position="352"/>
    </location>
</feature>
<evidence type="ECO:0000256" key="1">
    <source>
        <dbReference type="SAM" id="Phobius"/>
    </source>
</evidence>
<evidence type="ECO:0000313" key="3">
    <source>
        <dbReference type="Proteomes" id="UP001501788"/>
    </source>
</evidence>
<feature type="transmembrane region" description="Helical" evidence="1">
    <location>
        <begin position="68"/>
        <end position="89"/>
    </location>
</feature>
<feature type="transmembrane region" description="Helical" evidence="1">
    <location>
        <begin position="277"/>
        <end position="298"/>
    </location>
</feature>